<reference evidence="2" key="1">
    <citation type="submission" date="2005-09" db="EMBL/GenBank/DDBJ databases">
        <authorList>
            <person name="Mural R.J."/>
            <person name="Li P.W."/>
            <person name="Adams M.D."/>
            <person name="Amanatides P.G."/>
            <person name="Baden-Tillson H."/>
            <person name="Barnstead M."/>
            <person name="Chin S.H."/>
            <person name="Dew I."/>
            <person name="Evans C.A."/>
            <person name="Ferriera S."/>
            <person name="Flanigan M."/>
            <person name="Fosler C."/>
            <person name="Glodek A."/>
            <person name="Gu Z."/>
            <person name="Holt R.A."/>
            <person name="Jennings D."/>
            <person name="Kraft C.L."/>
            <person name="Lu F."/>
            <person name="Nguyen T."/>
            <person name="Nusskern D.R."/>
            <person name="Pfannkoch C.M."/>
            <person name="Sitter C."/>
            <person name="Sutton G.G."/>
            <person name="Venter J.C."/>
            <person name="Wang Z."/>
            <person name="Woodage T."/>
            <person name="Zheng X.H."/>
            <person name="Zhong F."/>
        </authorList>
    </citation>
    <scope>NUCLEOTIDE SEQUENCE [LARGE SCALE GENOMIC DNA]</scope>
    <source>
        <strain>BN</strain>
        <strain evidence="2">Sprague-Dawley</strain>
    </source>
</reference>
<gene>
    <name evidence="1" type="ORF">rCG_37577</name>
</gene>
<proteinExistence type="predicted"/>
<dbReference type="EMBL" id="CH474028">
    <property type="protein sequence ID" value="EDL87967.1"/>
    <property type="molecule type" value="Genomic_DNA"/>
</dbReference>
<evidence type="ECO:0000313" key="1">
    <source>
        <dbReference type="EMBL" id="EDL87967.1"/>
    </source>
</evidence>
<sequence>MCNMVCVWYIHGFARCMDSW</sequence>
<name>A6K822_RAT</name>
<feature type="non-terminal residue" evidence="1">
    <location>
        <position position="20"/>
    </location>
</feature>
<dbReference type="AlphaFoldDB" id="A6K822"/>
<protein>
    <submittedName>
        <fullName evidence="1">RCG37577</fullName>
    </submittedName>
</protein>
<accession>A6K822</accession>
<evidence type="ECO:0000313" key="2">
    <source>
        <dbReference type="Proteomes" id="UP000234681"/>
    </source>
</evidence>
<dbReference type="Proteomes" id="UP000234681">
    <property type="component" value="Chromosome 13"/>
</dbReference>
<organism evidence="1 2">
    <name type="scientific">Rattus norvegicus</name>
    <name type="common">Rat</name>
    <dbReference type="NCBI Taxonomy" id="10116"/>
    <lineage>
        <taxon>Eukaryota</taxon>
        <taxon>Metazoa</taxon>
        <taxon>Chordata</taxon>
        <taxon>Craniata</taxon>
        <taxon>Vertebrata</taxon>
        <taxon>Euteleostomi</taxon>
        <taxon>Mammalia</taxon>
        <taxon>Eutheria</taxon>
        <taxon>Euarchontoglires</taxon>
        <taxon>Glires</taxon>
        <taxon>Rodentia</taxon>
        <taxon>Myomorpha</taxon>
        <taxon>Muroidea</taxon>
        <taxon>Muridae</taxon>
        <taxon>Murinae</taxon>
        <taxon>Rattus</taxon>
    </lineage>
</organism>